<accession>A0A037ZIP7</accession>
<feature type="region of interest" description="Disordered" evidence="6">
    <location>
        <begin position="136"/>
        <end position="156"/>
    </location>
</feature>
<gene>
    <name evidence="5" type="primary">ureE</name>
    <name evidence="8" type="ORF">ACMU_12485</name>
</gene>
<evidence type="ECO:0000256" key="4">
    <source>
        <dbReference type="ARBA" id="ARBA00023186"/>
    </source>
</evidence>
<reference evidence="8 9" key="1">
    <citation type="submission" date="2014-03" db="EMBL/GenBank/DDBJ databases">
        <title>Draft Genome Sequence of Actibacterium mucosum KCTC 23349, a Marine Alphaproteobacterium with Complex Ionic Requirements Isolated from Mediterranean Seawater at Malvarrosa Beach, Valencia, Spain.</title>
        <authorList>
            <person name="Arahal D.R."/>
            <person name="Shao Z."/>
            <person name="Lai Q."/>
            <person name="Pujalte M.J."/>
        </authorList>
    </citation>
    <scope>NUCLEOTIDE SEQUENCE [LARGE SCALE GENOMIC DNA]</scope>
    <source>
        <strain evidence="8 9">KCTC 23349</strain>
    </source>
</reference>
<dbReference type="InterPro" id="IPR036118">
    <property type="entry name" value="UreE_N_sf"/>
</dbReference>
<evidence type="ECO:0000256" key="5">
    <source>
        <dbReference type="HAMAP-Rule" id="MF_00822"/>
    </source>
</evidence>
<dbReference type="GO" id="GO:0051082">
    <property type="term" value="F:unfolded protein binding"/>
    <property type="evidence" value="ECO:0007669"/>
    <property type="project" value="UniProtKB-UniRule"/>
</dbReference>
<dbReference type="SMART" id="SM00988">
    <property type="entry name" value="UreE_N"/>
    <property type="match status" value="1"/>
</dbReference>
<feature type="domain" description="UreE urease accessory N-terminal" evidence="7">
    <location>
        <begin position="3"/>
        <end position="65"/>
    </location>
</feature>
<dbReference type="Pfam" id="PF05194">
    <property type="entry name" value="UreE_C"/>
    <property type="match status" value="1"/>
</dbReference>
<evidence type="ECO:0000256" key="1">
    <source>
        <dbReference type="ARBA" id="ARBA00004496"/>
    </source>
</evidence>
<dbReference type="GO" id="GO:0006457">
    <property type="term" value="P:protein folding"/>
    <property type="evidence" value="ECO:0007669"/>
    <property type="project" value="InterPro"/>
</dbReference>
<name>A0A037ZIP7_9RHOB</name>
<dbReference type="PIRSF" id="PIRSF036402">
    <property type="entry name" value="Ureas_acces_UreE"/>
    <property type="match status" value="1"/>
</dbReference>
<dbReference type="InterPro" id="IPR012406">
    <property type="entry name" value="UreE"/>
</dbReference>
<dbReference type="SUPFAM" id="SSF69287">
    <property type="entry name" value="Urease metallochaperone UreE, N-terminal domain"/>
    <property type="match status" value="1"/>
</dbReference>
<dbReference type="GO" id="GO:0065003">
    <property type="term" value="P:protein-containing complex assembly"/>
    <property type="evidence" value="ECO:0007669"/>
    <property type="project" value="InterPro"/>
</dbReference>
<dbReference type="HAMAP" id="MF_00822">
    <property type="entry name" value="UreE"/>
    <property type="match status" value="1"/>
</dbReference>
<evidence type="ECO:0000313" key="8">
    <source>
        <dbReference type="EMBL" id="KAJ55504.1"/>
    </source>
</evidence>
<evidence type="ECO:0000259" key="7">
    <source>
        <dbReference type="SMART" id="SM00988"/>
    </source>
</evidence>
<comment type="caution">
    <text evidence="8">The sequence shown here is derived from an EMBL/GenBank/DDBJ whole genome shotgun (WGS) entry which is preliminary data.</text>
</comment>
<evidence type="ECO:0000256" key="2">
    <source>
        <dbReference type="ARBA" id="ARBA00022490"/>
    </source>
</evidence>
<dbReference type="Pfam" id="PF02814">
    <property type="entry name" value="UreE_N"/>
    <property type="match status" value="1"/>
</dbReference>
<keyword evidence="3 5" id="KW-0533">Nickel</keyword>
<organism evidence="8 9">
    <name type="scientific">Actibacterium mucosum KCTC 23349</name>
    <dbReference type="NCBI Taxonomy" id="1454373"/>
    <lineage>
        <taxon>Bacteria</taxon>
        <taxon>Pseudomonadati</taxon>
        <taxon>Pseudomonadota</taxon>
        <taxon>Alphaproteobacteria</taxon>
        <taxon>Rhodobacterales</taxon>
        <taxon>Roseobacteraceae</taxon>
        <taxon>Actibacterium</taxon>
    </lineage>
</organism>
<dbReference type="EMBL" id="JFKE01000004">
    <property type="protein sequence ID" value="KAJ55504.1"/>
    <property type="molecule type" value="Genomic_DNA"/>
</dbReference>
<keyword evidence="4 5" id="KW-0143">Chaperone</keyword>
<dbReference type="GO" id="GO:0019627">
    <property type="term" value="P:urea metabolic process"/>
    <property type="evidence" value="ECO:0007669"/>
    <property type="project" value="InterPro"/>
</dbReference>
<dbReference type="InterPro" id="IPR004029">
    <property type="entry name" value="UreE_N"/>
</dbReference>
<keyword evidence="9" id="KW-1185">Reference proteome</keyword>
<dbReference type="AlphaFoldDB" id="A0A037ZIP7"/>
<evidence type="ECO:0000256" key="3">
    <source>
        <dbReference type="ARBA" id="ARBA00022596"/>
    </source>
</evidence>
<dbReference type="STRING" id="1454373.ACMU_12485"/>
<keyword evidence="2 5" id="KW-0963">Cytoplasm</keyword>
<dbReference type="InterPro" id="IPR007864">
    <property type="entry name" value="UreE_C_dom"/>
</dbReference>
<dbReference type="Gene3D" id="3.30.70.790">
    <property type="entry name" value="UreE, C-terminal domain"/>
    <property type="match status" value="1"/>
</dbReference>
<dbReference type="SUPFAM" id="SSF69737">
    <property type="entry name" value="Urease metallochaperone UreE, C-terminal domain"/>
    <property type="match status" value="1"/>
</dbReference>
<dbReference type="GO" id="GO:0016151">
    <property type="term" value="F:nickel cation binding"/>
    <property type="evidence" value="ECO:0007669"/>
    <property type="project" value="UniProtKB-UniRule"/>
</dbReference>
<comment type="similarity">
    <text evidence="5">Belongs to the UreE family.</text>
</comment>
<dbReference type="CDD" id="cd00571">
    <property type="entry name" value="UreE"/>
    <property type="match status" value="1"/>
</dbReference>
<dbReference type="Gene3D" id="2.60.260.20">
    <property type="entry name" value="Urease metallochaperone UreE, N-terminal domain"/>
    <property type="match status" value="1"/>
</dbReference>
<comment type="function">
    <text evidence="5">Involved in urease metallocenter assembly. Binds nickel. Probably functions as a nickel donor during metallocenter assembly.</text>
</comment>
<evidence type="ECO:0000313" key="9">
    <source>
        <dbReference type="Proteomes" id="UP000026249"/>
    </source>
</evidence>
<dbReference type="GO" id="GO:0005737">
    <property type="term" value="C:cytoplasm"/>
    <property type="evidence" value="ECO:0007669"/>
    <property type="project" value="UniProtKB-SubCell"/>
</dbReference>
<sequence>MGIVHAIQRKPAGAVDDTLTLSYEARFLRRKRLTTDAGDTVLLDLAETTSLDDGDALELPNGGRIGIRAAAEPLLRVTGDSLPKLAWHIGNRHTPCQIAEDHLLLRHDHVLAKMLRQLGAEVVEIEAPFVPEGGAYGHGRTMGHDHGHDHHHHHEH</sequence>
<protein>
    <recommendedName>
        <fullName evidence="5">Urease accessory protein UreE</fullName>
    </recommendedName>
</protein>
<dbReference type="Proteomes" id="UP000026249">
    <property type="component" value="Unassembled WGS sequence"/>
</dbReference>
<evidence type="ECO:0000256" key="6">
    <source>
        <dbReference type="SAM" id="MobiDB-lite"/>
    </source>
</evidence>
<comment type="subcellular location">
    <subcellularLocation>
        <location evidence="1 5">Cytoplasm</location>
    </subcellularLocation>
</comment>
<proteinExistence type="inferred from homology"/>